<evidence type="ECO:0000313" key="6">
    <source>
        <dbReference type="EMBL" id="MDT7039400.1"/>
    </source>
</evidence>
<dbReference type="SUPFAM" id="SSF46785">
    <property type="entry name" value="Winged helix' DNA-binding domain"/>
    <property type="match status" value="1"/>
</dbReference>
<dbReference type="Pfam" id="PF00126">
    <property type="entry name" value="HTH_1"/>
    <property type="match status" value="1"/>
</dbReference>
<accession>A0A2S9VMG6</accession>
<dbReference type="PROSITE" id="PS50931">
    <property type="entry name" value="HTH_LYSR"/>
    <property type="match status" value="1"/>
</dbReference>
<feature type="domain" description="HTH lysR-type" evidence="5">
    <location>
        <begin position="13"/>
        <end position="62"/>
    </location>
</feature>
<dbReference type="InterPro" id="IPR050950">
    <property type="entry name" value="HTH-type_LysR_regulators"/>
</dbReference>
<reference evidence="6" key="1">
    <citation type="submission" date="2023-08" db="EMBL/GenBank/DDBJ databases">
        <authorList>
            <person name="Page C.A."/>
            <person name="Perez-Diaz I.M."/>
        </authorList>
    </citation>
    <scope>NUCLEOTIDE SEQUENCE</scope>
    <source>
        <strain evidence="6">1.8.9</strain>
    </source>
</reference>
<keyword evidence="4" id="KW-0804">Transcription</keyword>
<dbReference type="AlphaFoldDB" id="A0A2S9VMG6"/>
<dbReference type="Gene3D" id="1.10.10.10">
    <property type="entry name" value="Winged helix-like DNA-binding domain superfamily/Winged helix DNA-binding domain"/>
    <property type="match status" value="1"/>
</dbReference>
<dbReference type="InterPro" id="IPR036390">
    <property type="entry name" value="WH_DNA-bd_sf"/>
</dbReference>
<dbReference type="CDD" id="cd05466">
    <property type="entry name" value="PBP2_LTTR_substrate"/>
    <property type="match status" value="1"/>
</dbReference>
<dbReference type="SUPFAM" id="SSF53850">
    <property type="entry name" value="Periplasmic binding protein-like II"/>
    <property type="match status" value="1"/>
</dbReference>
<proteinExistence type="inferred from homology"/>
<evidence type="ECO:0000256" key="2">
    <source>
        <dbReference type="ARBA" id="ARBA00023015"/>
    </source>
</evidence>
<organism evidence="6 7">
    <name type="scientific">Lactiplantibacillus pentosus</name>
    <name type="common">Lactobacillus pentosus</name>
    <dbReference type="NCBI Taxonomy" id="1589"/>
    <lineage>
        <taxon>Bacteria</taxon>
        <taxon>Bacillati</taxon>
        <taxon>Bacillota</taxon>
        <taxon>Bacilli</taxon>
        <taxon>Lactobacillales</taxon>
        <taxon>Lactobacillaceae</taxon>
        <taxon>Lactiplantibacillus</taxon>
    </lineage>
</organism>
<dbReference type="Pfam" id="PF03466">
    <property type="entry name" value="LysR_substrate"/>
    <property type="match status" value="1"/>
</dbReference>
<dbReference type="InterPro" id="IPR036388">
    <property type="entry name" value="WH-like_DNA-bd_sf"/>
</dbReference>
<evidence type="ECO:0000256" key="1">
    <source>
        <dbReference type="ARBA" id="ARBA00009437"/>
    </source>
</evidence>
<name>A0A2S9VMG6_LACPE</name>
<dbReference type="PANTHER" id="PTHR30419">
    <property type="entry name" value="HTH-TYPE TRANSCRIPTIONAL REGULATOR YBHD"/>
    <property type="match status" value="1"/>
</dbReference>
<evidence type="ECO:0000256" key="4">
    <source>
        <dbReference type="ARBA" id="ARBA00023163"/>
    </source>
</evidence>
<dbReference type="EMBL" id="JAVLAO010000001">
    <property type="protein sequence ID" value="MDT7039400.1"/>
    <property type="molecule type" value="Genomic_DNA"/>
</dbReference>
<evidence type="ECO:0000313" key="7">
    <source>
        <dbReference type="Proteomes" id="UP001263852"/>
    </source>
</evidence>
<dbReference type="GO" id="GO:0005829">
    <property type="term" value="C:cytosol"/>
    <property type="evidence" value="ECO:0007669"/>
    <property type="project" value="TreeGrafter"/>
</dbReference>
<dbReference type="RefSeq" id="WP_105920840.1">
    <property type="nucleotide sequence ID" value="NZ_BOUG01000004.1"/>
</dbReference>
<dbReference type="InterPro" id="IPR000847">
    <property type="entry name" value="LysR_HTH_N"/>
</dbReference>
<keyword evidence="3" id="KW-0238">DNA-binding</keyword>
<evidence type="ECO:0000256" key="3">
    <source>
        <dbReference type="ARBA" id="ARBA00023125"/>
    </source>
</evidence>
<gene>
    <name evidence="6" type="ORF">RI555_10420</name>
</gene>
<dbReference type="Proteomes" id="UP001263852">
    <property type="component" value="Unassembled WGS sequence"/>
</dbReference>
<dbReference type="Gene3D" id="3.40.190.290">
    <property type="match status" value="1"/>
</dbReference>
<comment type="similarity">
    <text evidence="1">Belongs to the LysR transcriptional regulatory family.</text>
</comment>
<dbReference type="GO" id="GO:0003700">
    <property type="term" value="F:DNA-binding transcription factor activity"/>
    <property type="evidence" value="ECO:0007669"/>
    <property type="project" value="InterPro"/>
</dbReference>
<dbReference type="PRINTS" id="PR00039">
    <property type="entry name" value="HTHLYSR"/>
</dbReference>
<dbReference type="InterPro" id="IPR005119">
    <property type="entry name" value="LysR_subst-bd"/>
</dbReference>
<evidence type="ECO:0000259" key="5">
    <source>
        <dbReference type="PROSITE" id="PS50931"/>
    </source>
</evidence>
<sequence length="315" mass="35474">MPKTDSSEMRRFLDVLLKHGNFTRAARDLYISQPYLTQSIRNVEKTLGVKIINRDVSPLRLTPAGRTYYQYLTALENDKAAFTKQLRQYTHADQVVLRLGILPSLGNYLLPLFLPAFLKAHPTTKIELTEDILARNEQRVLRGELDFLIGQNPETIAPGLDSFDRGRDGYYAIIPNTVTWYQPHQAYLNPGALTTQDLLQAPLVLSPHGSSIRRQVDYLLQKYNVSPNIVIESTSTATITKLATAGLGVTFLPDSVHTRPDPERYNLLPLPQDLLSLNYFIAYPSGHQLNKVEKDLVTIFLTQLEADLAQSSTIP</sequence>
<keyword evidence="2" id="KW-0805">Transcription regulation</keyword>
<protein>
    <submittedName>
        <fullName evidence="6">LysR family transcriptional regulator</fullName>
    </submittedName>
</protein>
<dbReference type="GO" id="GO:0003677">
    <property type="term" value="F:DNA binding"/>
    <property type="evidence" value="ECO:0007669"/>
    <property type="project" value="UniProtKB-KW"/>
</dbReference>
<comment type="caution">
    <text evidence="6">The sequence shown here is derived from an EMBL/GenBank/DDBJ whole genome shotgun (WGS) entry which is preliminary data.</text>
</comment>